<keyword evidence="2" id="KW-1185">Reference proteome</keyword>
<name>A0A402A8Q6_9CHLR</name>
<comment type="caution">
    <text evidence="1">The sequence shown here is derived from an EMBL/GenBank/DDBJ whole genome shotgun (WGS) entry which is preliminary data.</text>
</comment>
<dbReference type="AlphaFoldDB" id="A0A402A8Q6"/>
<proteinExistence type="predicted"/>
<gene>
    <name evidence="1" type="ORF">KTT_53820</name>
</gene>
<dbReference type="SUPFAM" id="SSF75005">
    <property type="entry name" value="Arabinanase/levansucrase/invertase"/>
    <property type="match status" value="1"/>
</dbReference>
<organism evidence="1 2">
    <name type="scientific">Tengunoibacter tsumagoiensis</name>
    <dbReference type="NCBI Taxonomy" id="2014871"/>
    <lineage>
        <taxon>Bacteria</taxon>
        <taxon>Bacillati</taxon>
        <taxon>Chloroflexota</taxon>
        <taxon>Ktedonobacteria</taxon>
        <taxon>Ktedonobacterales</taxon>
        <taxon>Dictyobacteraceae</taxon>
        <taxon>Tengunoibacter</taxon>
    </lineage>
</organism>
<dbReference type="Gene3D" id="2.115.10.20">
    <property type="entry name" value="Glycosyl hydrolase domain, family 43"/>
    <property type="match status" value="1"/>
</dbReference>
<dbReference type="RefSeq" id="WP_126582971.1">
    <property type="nucleotide sequence ID" value="NZ_BIFR01000002.1"/>
</dbReference>
<sequence>MPIAYGKDEVFIAWEAKDEFLHILSSKDGENFTNEHTLHERILKSTRPAIAFGKGLIFLAWVDHDEKVNVISSPDGLYWSDKVTIAETSHRKCAPALTFGNDKLFLAWTGRDHKHHLNITAFNVAEDGELAEFSKLVLDEETTGESGPALAAGNGKIYLAWQGTDHHINIISSINGKSFQNKKVLKEDSPHTATPGLTFGNGYLYLSWIGHDEHLNLLSSTDGENWGSKVVVHEKSTTNGVAGLAFSESTKTLYLDWSGRDHEHHLNLIAFKFETDGTIPAEGKKTVLEAEAEK</sequence>
<reference evidence="2" key="1">
    <citation type="submission" date="2018-12" db="EMBL/GenBank/DDBJ databases">
        <title>Tengunoibacter tsumagoiensis gen. nov., sp. nov., Dictyobacter kobayashii sp. nov., D. alpinus sp. nov., and D. joshuensis sp. nov. and description of Dictyobacteraceae fam. nov. within the order Ktedonobacterales isolated from Tengu-no-mugimeshi.</title>
        <authorList>
            <person name="Wang C.M."/>
            <person name="Zheng Y."/>
            <person name="Sakai Y."/>
            <person name="Toyoda A."/>
            <person name="Minakuchi Y."/>
            <person name="Abe K."/>
            <person name="Yokota A."/>
            <person name="Yabe S."/>
        </authorList>
    </citation>
    <scope>NUCLEOTIDE SEQUENCE [LARGE SCALE GENOMIC DNA]</scope>
    <source>
        <strain evidence="2">Uno3</strain>
    </source>
</reference>
<evidence type="ECO:0000313" key="2">
    <source>
        <dbReference type="Proteomes" id="UP000287352"/>
    </source>
</evidence>
<dbReference type="EMBL" id="BIFR01000002">
    <property type="protein sequence ID" value="GCE15523.1"/>
    <property type="molecule type" value="Genomic_DNA"/>
</dbReference>
<dbReference type="InterPro" id="IPR023296">
    <property type="entry name" value="Glyco_hydro_beta-prop_sf"/>
</dbReference>
<protein>
    <recommendedName>
        <fullName evidence="3">Glycosyl hydrolase</fullName>
    </recommendedName>
</protein>
<evidence type="ECO:0008006" key="3">
    <source>
        <dbReference type="Google" id="ProtNLM"/>
    </source>
</evidence>
<evidence type="ECO:0000313" key="1">
    <source>
        <dbReference type="EMBL" id="GCE15523.1"/>
    </source>
</evidence>
<dbReference type="OrthoDB" id="135439at2"/>
<dbReference type="Proteomes" id="UP000287352">
    <property type="component" value="Unassembled WGS sequence"/>
</dbReference>
<accession>A0A402A8Q6</accession>